<dbReference type="AlphaFoldDB" id="A0A6F9XUY7"/>
<dbReference type="EMBL" id="BLAN01000109">
    <property type="protein sequence ID" value="GET09017.1"/>
    <property type="molecule type" value="Genomic_DNA"/>
</dbReference>
<dbReference type="InterPro" id="IPR010090">
    <property type="entry name" value="Phage_tape_meas"/>
</dbReference>
<name>A0A6F9XUY7_9LACO</name>
<protein>
    <recommendedName>
        <fullName evidence="2">Phage tail tape measure protein domain-containing protein</fullName>
    </recommendedName>
</protein>
<evidence type="ECO:0000256" key="1">
    <source>
        <dbReference type="SAM" id="Coils"/>
    </source>
</evidence>
<dbReference type="Pfam" id="PF10145">
    <property type="entry name" value="PhageMin_Tail"/>
    <property type="match status" value="1"/>
</dbReference>
<organism evidence="3">
    <name type="scientific">Ligilactobacillus agilis</name>
    <dbReference type="NCBI Taxonomy" id="1601"/>
    <lineage>
        <taxon>Bacteria</taxon>
        <taxon>Bacillati</taxon>
        <taxon>Bacillota</taxon>
        <taxon>Bacilli</taxon>
        <taxon>Lactobacillales</taxon>
        <taxon>Lactobacillaceae</taxon>
        <taxon>Ligilactobacillus</taxon>
    </lineage>
</organism>
<keyword evidence="1" id="KW-0175">Coiled coil</keyword>
<reference evidence="3" key="1">
    <citation type="submission" date="2019-10" db="EMBL/GenBank/DDBJ databases">
        <title>Lactobacillus agilis SY111 Whole Genome Sequencing Project.</title>
        <authorList>
            <person name="Suzuki S."/>
            <person name="Endo A."/>
            <person name="Maeno S."/>
            <person name="Shiwa Y."/>
            <person name="Matsutani M."/>
            <person name="Kajikawa A."/>
        </authorList>
    </citation>
    <scope>NUCLEOTIDE SEQUENCE</scope>
    <source>
        <strain evidence="3">SY111</strain>
    </source>
</reference>
<gene>
    <name evidence="3" type="ORF">SY111_16410</name>
</gene>
<comment type="caution">
    <text evidence="3">The sequence shown here is derived from an EMBL/GenBank/DDBJ whole genome shotgun (WGS) entry which is preliminary data.</text>
</comment>
<evidence type="ECO:0000259" key="2">
    <source>
        <dbReference type="Pfam" id="PF10145"/>
    </source>
</evidence>
<dbReference type="Proteomes" id="UP000494178">
    <property type="component" value="Unassembled WGS sequence"/>
</dbReference>
<proteinExistence type="predicted"/>
<dbReference type="RefSeq" id="WP_172586313.1">
    <property type="nucleotide sequence ID" value="NZ_BLAN01000109.1"/>
</dbReference>
<feature type="coiled-coil region" evidence="1">
    <location>
        <begin position="58"/>
        <end position="113"/>
    </location>
</feature>
<feature type="domain" description="Phage tail tape measure protein" evidence="2">
    <location>
        <begin position="325"/>
        <end position="464"/>
    </location>
</feature>
<dbReference type="NCBIfam" id="TIGR01760">
    <property type="entry name" value="tape_meas_TP901"/>
    <property type="match status" value="1"/>
</dbReference>
<accession>A0A6F9XUY7</accession>
<evidence type="ECO:0000313" key="3">
    <source>
        <dbReference type="EMBL" id="GET09017.1"/>
    </source>
</evidence>
<sequence length="470" mass="51214">MAQEIQGYRFAIDMNDGGMAKSMQVIRQEARALKIAMQSNFAEIRTGEGIMQAYANKVQDAGRAIKAQEALITKLKEEQAKLDLETDKGQKAYLRYENQINSAKRTIASLTAQQEQAKRFTSEEAQKQRALTEQLEKTRAATGRVKDISESYVKVLETEGRTHQAAKAKLDGLINVRKSLDIQLRQEKELLQSLAKTSGITSEAYQNQKIKVEQLSLSYRQNEADIRNQIKATTEWPKSLQRMRDSADKVKTTVSGAFKNIRDSAFLVTGAVGGMSAVLIKGANKASELNSQYNVIKNNLVTGGESVAEATRAIARMQADGEKYSLRYGKSQKEIADAYLELVKRGYTSQQAIGAMNTELQGSIASGDEFSDVVEVASQTLEGFGMTVDKNGKQLSSAKEMTEQTKKAVNTLAYSADVTSTSFQSLGVGMSYVSSTAHQAGFTLAETASAMGVLSNAGLEADKALVKLAA</sequence>